<sequence>MKTDSENTNFNLRHLRAIHAIWAEGSFARAADRLGVVPSALTETVRQIEEIAGGALFDRRSRPPTPTPLGLDFLKETEPLLDALDKSLTRLRDQACGLRGTLRIGATPSAITPMVAPVIAAFRAAHPEVILTLHDDVAETLAEMVADNRLDLAIAGRARSSPDLAQTEIAADPFGLACAVDHPLAQRAGPARLDEIDPGQLIHPGTETGSSRLLAAHPALPDALKSGPLRSHSTIAQLCLVRAGIGVALLPRNAVLLFNDPAITFKPVTGLDLMRKLYLVRAARRSASPMALKFEALLQDRLAVQELTSR</sequence>
<evidence type="ECO:0000256" key="1">
    <source>
        <dbReference type="ARBA" id="ARBA00009437"/>
    </source>
</evidence>
<keyword evidence="7" id="KW-1185">Reference proteome</keyword>
<dbReference type="InterPro" id="IPR000847">
    <property type="entry name" value="LysR_HTH_N"/>
</dbReference>
<keyword evidence="2" id="KW-0805">Transcription regulation</keyword>
<dbReference type="Gene3D" id="1.10.10.10">
    <property type="entry name" value="Winged helix-like DNA-binding domain superfamily/Winged helix DNA-binding domain"/>
    <property type="match status" value="1"/>
</dbReference>
<evidence type="ECO:0000256" key="3">
    <source>
        <dbReference type="ARBA" id="ARBA00023125"/>
    </source>
</evidence>
<feature type="domain" description="HTH lysR-type" evidence="5">
    <location>
        <begin position="10"/>
        <end position="67"/>
    </location>
</feature>
<reference evidence="6" key="1">
    <citation type="journal article" date="2014" name="Int. J. Syst. Evol. Microbiol.">
        <title>Complete genome sequence of Corynebacterium casei LMG S-19264T (=DSM 44701T), isolated from a smear-ripened cheese.</title>
        <authorList>
            <consortium name="US DOE Joint Genome Institute (JGI-PGF)"/>
            <person name="Walter F."/>
            <person name="Albersmeier A."/>
            <person name="Kalinowski J."/>
            <person name="Ruckert C."/>
        </authorList>
    </citation>
    <scope>NUCLEOTIDE SEQUENCE</scope>
    <source>
        <strain evidence="6">CGMCC 1.15762</strain>
    </source>
</reference>
<evidence type="ECO:0000256" key="2">
    <source>
        <dbReference type="ARBA" id="ARBA00023015"/>
    </source>
</evidence>
<dbReference type="GO" id="GO:0003700">
    <property type="term" value="F:DNA-binding transcription factor activity"/>
    <property type="evidence" value="ECO:0007669"/>
    <property type="project" value="InterPro"/>
</dbReference>
<dbReference type="GO" id="GO:0003677">
    <property type="term" value="F:DNA binding"/>
    <property type="evidence" value="ECO:0007669"/>
    <property type="project" value="UniProtKB-KW"/>
</dbReference>
<name>A0A8J3EIJ2_9RHOB</name>
<dbReference type="RefSeq" id="WP_188792053.1">
    <property type="nucleotide sequence ID" value="NZ_BMJV01000011.1"/>
</dbReference>
<dbReference type="EMBL" id="BMJV01000011">
    <property type="protein sequence ID" value="GGG85609.1"/>
    <property type="molecule type" value="Genomic_DNA"/>
</dbReference>
<protein>
    <submittedName>
        <fullName evidence="6">LysR family transcriptional regulator</fullName>
    </submittedName>
</protein>
<keyword evidence="4" id="KW-0804">Transcription</keyword>
<reference evidence="6" key="2">
    <citation type="submission" date="2020-09" db="EMBL/GenBank/DDBJ databases">
        <authorList>
            <person name="Sun Q."/>
            <person name="Zhou Y."/>
        </authorList>
    </citation>
    <scope>NUCLEOTIDE SEQUENCE</scope>
    <source>
        <strain evidence="6">CGMCC 1.15762</strain>
    </source>
</reference>
<organism evidence="6 7">
    <name type="scientific">Salipiger pallidus</name>
    <dbReference type="NCBI Taxonomy" id="1775170"/>
    <lineage>
        <taxon>Bacteria</taxon>
        <taxon>Pseudomonadati</taxon>
        <taxon>Pseudomonadota</taxon>
        <taxon>Alphaproteobacteria</taxon>
        <taxon>Rhodobacterales</taxon>
        <taxon>Roseobacteraceae</taxon>
        <taxon>Salipiger</taxon>
    </lineage>
</organism>
<dbReference type="SUPFAM" id="SSF46785">
    <property type="entry name" value="Winged helix' DNA-binding domain"/>
    <property type="match status" value="1"/>
</dbReference>
<dbReference type="InterPro" id="IPR036390">
    <property type="entry name" value="WH_DNA-bd_sf"/>
</dbReference>
<dbReference type="PROSITE" id="PS50931">
    <property type="entry name" value="HTH_LYSR"/>
    <property type="match status" value="1"/>
</dbReference>
<evidence type="ECO:0000313" key="6">
    <source>
        <dbReference type="EMBL" id="GGG85609.1"/>
    </source>
</evidence>
<dbReference type="Pfam" id="PF00126">
    <property type="entry name" value="HTH_1"/>
    <property type="match status" value="1"/>
</dbReference>
<dbReference type="GO" id="GO:0032993">
    <property type="term" value="C:protein-DNA complex"/>
    <property type="evidence" value="ECO:0007669"/>
    <property type="project" value="TreeGrafter"/>
</dbReference>
<proteinExistence type="inferred from homology"/>
<evidence type="ECO:0000259" key="5">
    <source>
        <dbReference type="PROSITE" id="PS50931"/>
    </source>
</evidence>
<dbReference type="Gene3D" id="3.40.190.10">
    <property type="entry name" value="Periplasmic binding protein-like II"/>
    <property type="match status" value="2"/>
</dbReference>
<evidence type="ECO:0000256" key="4">
    <source>
        <dbReference type="ARBA" id="ARBA00023163"/>
    </source>
</evidence>
<comment type="similarity">
    <text evidence="1">Belongs to the LysR transcriptional regulatory family.</text>
</comment>
<keyword evidence="3" id="KW-0238">DNA-binding</keyword>
<evidence type="ECO:0000313" key="7">
    <source>
        <dbReference type="Proteomes" id="UP000617145"/>
    </source>
</evidence>
<dbReference type="Pfam" id="PF03466">
    <property type="entry name" value="LysR_substrate"/>
    <property type="match status" value="1"/>
</dbReference>
<dbReference type="Proteomes" id="UP000617145">
    <property type="component" value="Unassembled WGS sequence"/>
</dbReference>
<dbReference type="InterPro" id="IPR036388">
    <property type="entry name" value="WH-like_DNA-bd_sf"/>
</dbReference>
<dbReference type="SUPFAM" id="SSF53850">
    <property type="entry name" value="Periplasmic binding protein-like II"/>
    <property type="match status" value="1"/>
</dbReference>
<dbReference type="PANTHER" id="PTHR30346:SF28">
    <property type="entry name" value="HTH-TYPE TRANSCRIPTIONAL REGULATOR CYNR"/>
    <property type="match status" value="1"/>
</dbReference>
<comment type="caution">
    <text evidence="6">The sequence shown here is derived from an EMBL/GenBank/DDBJ whole genome shotgun (WGS) entry which is preliminary data.</text>
</comment>
<dbReference type="InterPro" id="IPR005119">
    <property type="entry name" value="LysR_subst-bd"/>
</dbReference>
<accession>A0A8J3EIJ2</accession>
<gene>
    <name evidence="6" type="ORF">GCM10011415_39880</name>
</gene>
<dbReference type="PANTHER" id="PTHR30346">
    <property type="entry name" value="TRANSCRIPTIONAL DUAL REGULATOR HCAR-RELATED"/>
    <property type="match status" value="1"/>
</dbReference>
<dbReference type="AlphaFoldDB" id="A0A8J3EIJ2"/>